<dbReference type="EMBL" id="JAAXPI010000065">
    <property type="protein sequence ID" value="NKZ07894.1"/>
    <property type="molecule type" value="Genomic_DNA"/>
</dbReference>
<dbReference type="PANTHER" id="PTHR32097">
    <property type="entry name" value="CAMP-BINDING PROTEIN 1-RELATED"/>
    <property type="match status" value="1"/>
</dbReference>
<evidence type="ECO:0000259" key="3">
    <source>
        <dbReference type="Pfam" id="PF02342"/>
    </source>
</evidence>
<proteinExistence type="inferred from homology"/>
<evidence type="ECO:0000313" key="4">
    <source>
        <dbReference type="EMBL" id="NKZ07894.1"/>
    </source>
</evidence>
<evidence type="ECO:0000313" key="5">
    <source>
        <dbReference type="Proteomes" id="UP000579250"/>
    </source>
</evidence>
<gene>
    <name evidence="4" type="ORF">HGB48_29795</name>
</gene>
<dbReference type="Proteomes" id="UP000579250">
    <property type="component" value="Unassembled WGS sequence"/>
</dbReference>
<sequence length="187" mass="19817">MHQMIKGANIDLSGLTTATGPFTVALSWIDPSGEGEADVSVLLVDAEGKVGSDADFVFYNQPATADESVRLLGKAPTATGSEDRILVDLGAVRPEVQRVVIAASRYAGATFGGLDDLRLTTSDSAGEVLLTFDIADADTETAFIFGELSLGSRGRPEPASSWRRGRASAGPVRGPLRYRRLHRAGRR</sequence>
<dbReference type="Gene3D" id="2.60.60.30">
    <property type="entry name" value="sav2460 like domains"/>
    <property type="match status" value="1"/>
</dbReference>
<dbReference type="CDD" id="cd06974">
    <property type="entry name" value="TerD_like"/>
    <property type="match status" value="1"/>
</dbReference>
<dbReference type="AlphaFoldDB" id="A0A846ZAW9"/>
<protein>
    <submittedName>
        <fullName evidence="4">TerD family protein</fullName>
    </submittedName>
</protein>
<evidence type="ECO:0000256" key="1">
    <source>
        <dbReference type="ARBA" id="ARBA00008775"/>
    </source>
</evidence>
<accession>A0A846ZAW9</accession>
<keyword evidence="5" id="KW-1185">Reference proteome</keyword>
<dbReference type="InterPro" id="IPR051324">
    <property type="entry name" value="Stress/Tellurium_Resist"/>
</dbReference>
<comment type="similarity">
    <text evidence="1">Belongs to the CAPAB/TerDEXZ family.</text>
</comment>
<reference evidence="4 5" key="1">
    <citation type="submission" date="2020-04" db="EMBL/GenBank/DDBJ databases">
        <title>MicrobeNet Type strains.</title>
        <authorList>
            <person name="Nicholson A.C."/>
        </authorList>
    </citation>
    <scope>NUCLEOTIDE SEQUENCE [LARGE SCALE GENOMIC DNA]</scope>
    <source>
        <strain evidence="4 5">ATCC BAA-277</strain>
    </source>
</reference>
<dbReference type="PANTHER" id="PTHR32097:SF4">
    <property type="entry name" value="GENERAL STRESS PROTEIN 16U"/>
    <property type="match status" value="1"/>
</dbReference>
<organism evidence="4 5">
    <name type="scientific">Actinomadura latina</name>
    <dbReference type="NCBI Taxonomy" id="163603"/>
    <lineage>
        <taxon>Bacteria</taxon>
        <taxon>Bacillati</taxon>
        <taxon>Actinomycetota</taxon>
        <taxon>Actinomycetes</taxon>
        <taxon>Streptosporangiales</taxon>
        <taxon>Thermomonosporaceae</taxon>
        <taxon>Actinomadura</taxon>
    </lineage>
</organism>
<evidence type="ECO:0000256" key="2">
    <source>
        <dbReference type="SAM" id="MobiDB-lite"/>
    </source>
</evidence>
<dbReference type="InterPro" id="IPR003325">
    <property type="entry name" value="TerD"/>
</dbReference>
<dbReference type="Pfam" id="PF02342">
    <property type="entry name" value="TerD"/>
    <property type="match status" value="1"/>
</dbReference>
<comment type="caution">
    <text evidence="4">The sequence shown here is derived from an EMBL/GenBank/DDBJ whole genome shotgun (WGS) entry which is preliminary data.</text>
</comment>
<feature type="region of interest" description="Disordered" evidence="2">
    <location>
        <begin position="152"/>
        <end position="173"/>
    </location>
</feature>
<feature type="domain" description="TerD" evidence="3">
    <location>
        <begin position="2"/>
        <end position="148"/>
    </location>
</feature>
<name>A0A846ZAW9_9ACTN</name>